<reference evidence="4" key="1">
    <citation type="submission" date="2017-02" db="UniProtKB">
        <authorList>
            <consortium name="WormBaseParasite"/>
        </authorList>
    </citation>
    <scope>IDENTIFICATION</scope>
</reference>
<feature type="compositionally biased region" description="Low complexity" evidence="1">
    <location>
        <begin position="269"/>
        <end position="292"/>
    </location>
</feature>
<feature type="region of interest" description="Disordered" evidence="1">
    <location>
        <begin position="108"/>
        <end position="155"/>
    </location>
</feature>
<feature type="compositionally biased region" description="Polar residues" evidence="1">
    <location>
        <begin position="87"/>
        <end position="96"/>
    </location>
</feature>
<protein>
    <submittedName>
        <fullName evidence="4">BHLH domain-containing protein</fullName>
    </submittedName>
</protein>
<feature type="compositionally biased region" description="Polar residues" evidence="1">
    <location>
        <begin position="108"/>
        <end position="118"/>
    </location>
</feature>
<sequence length="303" mass="32880">MSGQDSHLFLSKPTATPGVSRPSKLPLFGKRSSEKHPPSASQPPVSSAFATSSLGRVRPSTVVRPFFAAQFQSTASNDAQRRRYPASQPSTPVRSGQCEMNQEFQQLHHSARATSGSATPKRGEAGGVIPQSISFPGSRHAVGNQSSKSSRSKSYRMENMSVEHLQYLERRLQQLLEIMPFRPVLPAKAKSDSGRQSAHPSWVSNVHHHLHQHQALHYPVVATPLHYHPPTAPLLLFPPQSTPQPQPPSASQLPPPHPTVSASGFGEISSYYLSSSPSSASSCYAGSAPSSLQDFNRDEVNRT</sequence>
<reference evidence="2 3" key="2">
    <citation type="submission" date="2018-11" db="EMBL/GenBank/DDBJ databases">
        <authorList>
            <consortium name="Pathogen Informatics"/>
        </authorList>
    </citation>
    <scope>NUCLEOTIDE SEQUENCE [LARGE SCALE GENOMIC DNA]</scope>
</reference>
<dbReference type="Proteomes" id="UP000274429">
    <property type="component" value="Unassembled WGS sequence"/>
</dbReference>
<dbReference type="AlphaFoldDB" id="A0A0R3WHN0"/>
<keyword evidence="3" id="KW-1185">Reference proteome</keyword>
<feature type="compositionally biased region" description="Pro residues" evidence="1">
    <location>
        <begin position="240"/>
        <end position="258"/>
    </location>
</feature>
<feature type="compositionally biased region" description="Low complexity" evidence="1">
    <location>
        <begin position="38"/>
        <end position="50"/>
    </location>
</feature>
<evidence type="ECO:0000256" key="1">
    <source>
        <dbReference type="SAM" id="MobiDB-lite"/>
    </source>
</evidence>
<dbReference type="WBParaSite" id="TTAC_0000005501-mRNA-1">
    <property type="protein sequence ID" value="TTAC_0000005501-mRNA-1"/>
    <property type="gene ID" value="TTAC_0000005501"/>
</dbReference>
<name>A0A0R3WHN0_HYDTA</name>
<proteinExistence type="predicted"/>
<dbReference type="EMBL" id="UYWX01000003">
    <property type="protein sequence ID" value="VDM15725.1"/>
    <property type="molecule type" value="Genomic_DNA"/>
</dbReference>
<evidence type="ECO:0000313" key="4">
    <source>
        <dbReference type="WBParaSite" id="TTAC_0000005501-mRNA-1"/>
    </source>
</evidence>
<accession>A0A0R3WHN0</accession>
<organism evidence="4">
    <name type="scientific">Hydatigena taeniaeformis</name>
    <name type="common">Feline tapeworm</name>
    <name type="synonym">Taenia taeniaeformis</name>
    <dbReference type="NCBI Taxonomy" id="6205"/>
    <lineage>
        <taxon>Eukaryota</taxon>
        <taxon>Metazoa</taxon>
        <taxon>Spiralia</taxon>
        <taxon>Lophotrochozoa</taxon>
        <taxon>Platyhelminthes</taxon>
        <taxon>Cestoda</taxon>
        <taxon>Eucestoda</taxon>
        <taxon>Cyclophyllidea</taxon>
        <taxon>Taeniidae</taxon>
        <taxon>Hydatigera</taxon>
    </lineage>
</organism>
<gene>
    <name evidence="2" type="ORF">TTAC_LOCUS56</name>
</gene>
<feature type="region of interest" description="Disordered" evidence="1">
    <location>
        <begin position="232"/>
        <end position="303"/>
    </location>
</feature>
<feature type="region of interest" description="Disordered" evidence="1">
    <location>
        <begin position="1"/>
        <end position="52"/>
    </location>
</feature>
<dbReference type="OrthoDB" id="6279878at2759"/>
<feature type="region of interest" description="Disordered" evidence="1">
    <location>
        <begin position="72"/>
        <end position="96"/>
    </location>
</feature>
<evidence type="ECO:0000313" key="3">
    <source>
        <dbReference type="Proteomes" id="UP000274429"/>
    </source>
</evidence>
<evidence type="ECO:0000313" key="2">
    <source>
        <dbReference type="EMBL" id="VDM15725.1"/>
    </source>
</evidence>